<dbReference type="PROSITE" id="PS00108">
    <property type="entry name" value="PROTEIN_KINASE_ST"/>
    <property type="match status" value="1"/>
</dbReference>
<dbReference type="SMART" id="SM00220">
    <property type="entry name" value="S_TKc"/>
    <property type="match status" value="1"/>
</dbReference>
<evidence type="ECO:0000256" key="7">
    <source>
        <dbReference type="ARBA" id="ARBA00047899"/>
    </source>
</evidence>
<dbReference type="OrthoDB" id="1717591at2759"/>
<keyword evidence="4 9" id="KW-0547">Nucleotide-binding</keyword>
<keyword evidence="3" id="KW-0808">Transferase</keyword>
<dbReference type="GO" id="GO:0005524">
    <property type="term" value="F:ATP binding"/>
    <property type="evidence" value="ECO:0007669"/>
    <property type="project" value="UniProtKB-UniRule"/>
</dbReference>
<evidence type="ECO:0000259" key="11">
    <source>
        <dbReference type="PROSITE" id="PS50011"/>
    </source>
</evidence>
<dbReference type="GO" id="GO:0007165">
    <property type="term" value="P:signal transduction"/>
    <property type="evidence" value="ECO:0007669"/>
    <property type="project" value="TreeGrafter"/>
</dbReference>
<dbReference type="Gene3D" id="1.10.510.10">
    <property type="entry name" value="Transferase(Phosphotransferase) domain 1"/>
    <property type="match status" value="1"/>
</dbReference>
<dbReference type="Pfam" id="PF00069">
    <property type="entry name" value="Pkinase"/>
    <property type="match status" value="1"/>
</dbReference>
<organism evidence="12 13">
    <name type="scientific">Euroglyphus maynei</name>
    <name type="common">Mayne's house dust mite</name>
    <dbReference type="NCBI Taxonomy" id="6958"/>
    <lineage>
        <taxon>Eukaryota</taxon>
        <taxon>Metazoa</taxon>
        <taxon>Ecdysozoa</taxon>
        <taxon>Arthropoda</taxon>
        <taxon>Chelicerata</taxon>
        <taxon>Arachnida</taxon>
        <taxon>Acari</taxon>
        <taxon>Acariformes</taxon>
        <taxon>Sarcoptiformes</taxon>
        <taxon>Astigmata</taxon>
        <taxon>Psoroptidia</taxon>
        <taxon>Analgoidea</taxon>
        <taxon>Pyroglyphidae</taxon>
        <taxon>Pyroglyphinae</taxon>
        <taxon>Euroglyphus</taxon>
    </lineage>
</organism>
<evidence type="ECO:0000256" key="4">
    <source>
        <dbReference type="ARBA" id="ARBA00022741"/>
    </source>
</evidence>
<comment type="catalytic activity">
    <reaction evidence="8">
        <text>L-seryl-[protein] + ATP = O-phospho-L-seryl-[protein] + ADP + H(+)</text>
        <dbReference type="Rhea" id="RHEA:17989"/>
        <dbReference type="Rhea" id="RHEA-COMP:9863"/>
        <dbReference type="Rhea" id="RHEA-COMP:11604"/>
        <dbReference type="ChEBI" id="CHEBI:15378"/>
        <dbReference type="ChEBI" id="CHEBI:29999"/>
        <dbReference type="ChEBI" id="CHEBI:30616"/>
        <dbReference type="ChEBI" id="CHEBI:83421"/>
        <dbReference type="ChEBI" id="CHEBI:456216"/>
        <dbReference type="EC" id="2.7.11.1"/>
    </reaction>
</comment>
<comment type="caution">
    <text evidence="12">The sequence shown here is derived from an EMBL/GenBank/DDBJ whole genome shotgun (WGS) entry which is preliminary data.</text>
</comment>
<proteinExistence type="inferred from homology"/>
<dbReference type="PROSITE" id="PS00107">
    <property type="entry name" value="PROTEIN_KINASE_ATP"/>
    <property type="match status" value="1"/>
</dbReference>
<accession>A0A1Y3BR09</accession>
<dbReference type="GO" id="GO:0004674">
    <property type="term" value="F:protein serine/threonine kinase activity"/>
    <property type="evidence" value="ECO:0007669"/>
    <property type="project" value="UniProtKB-KW"/>
</dbReference>
<dbReference type="AlphaFoldDB" id="A0A1Y3BR09"/>
<dbReference type="Proteomes" id="UP000194236">
    <property type="component" value="Unassembled WGS sequence"/>
</dbReference>
<sequence>MVDNQQQQQQQQDSHLQTIIHQCHQITDRGYQIINLIGTGSYAYVYKARQIRTNRSVAIKFINFNKCSNHYRKNFLRYEVHIIRILNDRPHINIVNFIEAFNINQPIDGYVIVMEYIENGTLRDRIIKNGKQTEKIARKLFRAICNGLFHMHENQIAHRDLKLDNILLGTDDRPKICDFSLSIIWTNHDQSKLCEDYCGTELYYPPEIGRK</sequence>
<comment type="catalytic activity">
    <reaction evidence="7">
        <text>L-threonyl-[protein] + ATP = O-phospho-L-threonyl-[protein] + ADP + H(+)</text>
        <dbReference type="Rhea" id="RHEA:46608"/>
        <dbReference type="Rhea" id="RHEA-COMP:11060"/>
        <dbReference type="Rhea" id="RHEA-COMP:11605"/>
        <dbReference type="ChEBI" id="CHEBI:15378"/>
        <dbReference type="ChEBI" id="CHEBI:30013"/>
        <dbReference type="ChEBI" id="CHEBI:30616"/>
        <dbReference type="ChEBI" id="CHEBI:61977"/>
        <dbReference type="ChEBI" id="CHEBI:456216"/>
        <dbReference type="EC" id="2.7.11.1"/>
    </reaction>
</comment>
<dbReference type="PANTHER" id="PTHR43895">
    <property type="entry name" value="CALCIUM/CALMODULIN-DEPENDENT PROTEIN KINASE KINASE-RELATED"/>
    <property type="match status" value="1"/>
</dbReference>
<keyword evidence="13" id="KW-1185">Reference proteome</keyword>
<evidence type="ECO:0000256" key="1">
    <source>
        <dbReference type="ARBA" id="ARBA00012513"/>
    </source>
</evidence>
<dbReference type="SUPFAM" id="SSF56112">
    <property type="entry name" value="Protein kinase-like (PK-like)"/>
    <property type="match status" value="1"/>
</dbReference>
<dbReference type="InterPro" id="IPR008271">
    <property type="entry name" value="Ser/Thr_kinase_AS"/>
</dbReference>
<dbReference type="EC" id="2.7.11.1" evidence="1"/>
<protein>
    <recommendedName>
        <fullName evidence="1">non-specific serine/threonine protein kinase</fullName>
        <ecNumber evidence="1">2.7.11.1</ecNumber>
    </recommendedName>
</protein>
<name>A0A1Y3BR09_EURMA</name>
<dbReference type="InterPro" id="IPR017441">
    <property type="entry name" value="Protein_kinase_ATP_BS"/>
</dbReference>
<dbReference type="PROSITE" id="PS50011">
    <property type="entry name" value="PROTEIN_KINASE_DOM"/>
    <property type="match status" value="1"/>
</dbReference>
<evidence type="ECO:0000313" key="12">
    <source>
        <dbReference type="EMBL" id="OTF82484.1"/>
    </source>
</evidence>
<evidence type="ECO:0000256" key="6">
    <source>
        <dbReference type="ARBA" id="ARBA00022840"/>
    </source>
</evidence>
<evidence type="ECO:0000313" key="13">
    <source>
        <dbReference type="Proteomes" id="UP000194236"/>
    </source>
</evidence>
<feature type="binding site" evidence="9">
    <location>
        <position position="60"/>
    </location>
    <ligand>
        <name>ATP</name>
        <dbReference type="ChEBI" id="CHEBI:30616"/>
    </ligand>
</feature>
<reference evidence="12 13" key="1">
    <citation type="submission" date="2017-03" db="EMBL/GenBank/DDBJ databases">
        <title>Genome Survey of Euroglyphus maynei.</title>
        <authorList>
            <person name="Arlian L.G."/>
            <person name="Morgan M.S."/>
            <person name="Rider S.D."/>
        </authorList>
    </citation>
    <scope>NUCLEOTIDE SEQUENCE [LARGE SCALE GENOMIC DNA]</scope>
    <source>
        <strain evidence="12">Arlian Lab</strain>
        <tissue evidence="12">Whole body</tissue>
    </source>
</reference>
<dbReference type="EMBL" id="MUJZ01008273">
    <property type="protein sequence ID" value="OTF82484.1"/>
    <property type="molecule type" value="Genomic_DNA"/>
</dbReference>
<dbReference type="InterPro" id="IPR000719">
    <property type="entry name" value="Prot_kinase_dom"/>
</dbReference>
<evidence type="ECO:0000256" key="5">
    <source>
        <dbReference type="ARBA" id="ARBA00022777"/>
    </source>
</evidence>
<keyword evidence="5" id="KW-0418">Kinase</keyword>
<dbReference type="InterPro" id="IPR011009">
    <property type="entry name" value="Kinase-like_dom_sf"/>
</dbReference>
<gene>
    <name evidence="12" type="ORF">BLA29_010287</name>
</gene>
<dbReference type="PANTHER" id="PTHR43895:SF32">
    <property type="entry name" value="SERINE_THREONINE-PROTEIN KINASE CHK1"/>
    <property type="match status" value="1"/>
</dbReference>
<evidence type="ECO:0000256" key="9">
    <source>
        <dbReference type="PROSITE-ProRule" id="PRU10141"/>
    </source>
</evidence>
<keyword evidence="6 9" id="KW-0067">ATP-binding</keyword>
<evidence type="ECO:0000256" key="2">
    <source>
        <dbReference type="ARBA" id="ARBA00022527"/>
    </source>
</evidence>
<evidence type="ECO:0000256" key="3">
    <source>
        <dbReference type="ARBA" id="ARBA00022679"/>
    </source>
</evidence>
<keyword evidence="2 10" id="KW-0723">Serine/threonine-protein kinase</keyword>
<comment type="similarity">
    <text evidence="10">Belongs to the protein kinase superfamily.</text>
</comment>
<evidence type="ECO:0000256" key="10">
    <source>
        <dbReference type="RuleBase" id="RU000304"/>
    </source>
</evidence>
<feature type="domain" description="Protein kinase" evidence="11">
    <location>
        <begin position="31"/>
        <end position="211"/>
    </location>
</feature>
<evidence type="ECO:0000256" key="8">
    <source>
        <dbReference type="ARBA" id="ARBA00048679"/>
    </source>
</evidence>